<organism evidence="2 3">
    <name type="scientific">Actinomadura macrotermitis</name>
    <dbReference type="NCBI Taxonomy" id="2585200"/>
    <lineage>
        <taxon>Bacteria</taxon>
        <taxon>Bacillati</taxon>
        <taxon>Actinomycetota</taxon>
        <taxon>Actinomycetes</taxon>
        <taxon>Streptosporangiales</taxon>
        <taxon>Thermomonosporaceae</taxon>
        <taxon>Actinomadura</taxon>
    </lineage>
</organism>
<protein>
    <submittedName>
        <fullName evidence="2">Uncharacterized protein</fullName>
    </submittedName>
</protein>
<dbReference type="OrthoDB" id="3483112at2"/>
<comment type="caution">
    <text evidence="2">The sequence shown here is derived from an EMBL/GenBank/DDBJ whole genome shotgun (WGS) entry which is preliminary data.</text>
</comment>
<dbReference type="Proteomes" id="UP000487268">
    <property type="component" value="Unassembled WGS sequence"/>
</dbReference>
<reference evidence="2 3" key="1">
    <citation type="submission" date="2019-10" db="EMBL/GenBank/DDBJ databases">
        <title>Actinomadura rubteroloni sp. nov. and Actinomadura macrotermitis sp. nov., isolated from the gut of fungus growing-termite Macrotermes natalensis.</title>
        <authorList>
            <person name="Benndorf R."/>
            <person name="Martin K."/>
            <person name="Kuefner M."/>
            <person name="De Beer W."/>
            <person name="Kaster A.-K."/>
            <person name="Vollmers J."/>
            <person name="Poulsen M."/>
            <person name="Beemelmanns C."/>
        </authorList>
    </citation>
    <scope>NUCLEOTIDE SEQUENCE [LARGE SCALE GENOMIC DNA]</scope>
    <source>
        <strain evidence="2 3">RB68</strain>
    </source>
</reference>
<sequence>MDDETKPAAADAARWRTLPPRTPLEDLTTGQEVPPTPQALAESTPTPMEEAVRYPV</sequence>
<evidence type="ECO:0000313" key="3">
    <source>
        <dbReference type="Proteomes" id="UP000487268"/>
    </source>
</evidence>
<name>A0A7K0BM65_9ACTN</name>
<gene>
    <name evidence="2" type="ORF">ACRB68_02810</name>
</gene>
<keyword evidence="3" id="KW-1185">Reference proteome</keyword>
<dbReference type="AlphaFoldDB" id="A0A7K0BM65"/>
<evidence type="ECO:0000313" key="2">
    <source>
        <dbReference type="EMBL" id="MQY02251.1"/>
    </source>
</evidence>
<accession>A0A7K0BM65</accession>
<dbReference type="RefSeq" id="WP_153530497.1">
    <property type="nucleotide sequence ID" value="NZ_WEGH01000001.1"/>
</dbReference>
<dbReference type="EMBL" id="WEGH01000001">
    <property type="protein sequence ID" value="MQY02251.1"/>
    <property type="molecule type" value="Genomic_DNA"/>
</dbReference>
<evidence type="ECO:0000256" key="1">
    <source>
        <dbReference type="SAM" id="MobiDB-lite"/>
    </source>
</evidence>
<feature type="region of interest" description="Disordered" evidence="1">
    <location>
        <begin position="1"/>
        <end position="56"/>
    </location>
</feature>
<proteinExistence type="predicted"/>